<evidence type="ECO:0000259" key="1">
    <source>
        <dbReference type="Pfam" id="PF01522"/>
    </source>
</evidence>
<dbReference type="EMBL" id="FORQ01000004">
    <property type="protein sequence ID" value="SFJ09368.1"/>
    <property type="molecule type" value="Genomic_DNA"/>
</dbReference>
<dbReference type="RefSeq" id="WP_089820275.1">
    <property type="nucleotide sequence ID" value="NZ_FORQ01000004.1"/>
</dbReference>
<organism evidence="2 3">
    <name type="scientific">Kaistella treverensis</name>
    <dbReference type="NCBI Taxonomy" id="631455"/>
    <lineage>
        <taxon>Bacteria</taxon>
        <taxon>Pseudomonadati</taxon>
        <taxon>Bacteroidota</taxon>
        <taxon>Flavobacteriia</taxon>
        <taxon>Flavobacteriales</taxon>
        <taxon>Weeksellaceae</taxon>
        <taxon>Chryseobacterium group</taxon>
        <taxon>Kaistella</taxon>
    </lineage>
</organism>
<evidence type="ECO:0000313" key="2">
    <source>
        <dbReference type="EMBL" id="SFJ09368.1"/>
    </source>
</evidence>
<dbReference type="InterPro" id="IPR002509">
    <property type="entry name" value="NODB_dom"/>
</dbReference>
<gene>
    <name evidence="2" type="ORF">SAMN05421638_2125</name>
</gene>
<accession>A0A1I3NJ19</accession>
<keyword evidence="3" id="KW-1185">Reference proteome</keyword>
<reference evidence="3" key="1">
    <citation type="submission" date="2016-10" db="EMBL/GenBank/DDBJ databases">
        <authorList>
            <person name="Varghese N."/>
            <person name="Submissions S."/>
        </authorList>
    </citation>
    <scope>NUCLEOTIDE SEQUENCE [LARGE SCALE GENOMIC DNA]</scope>
    <source>
        <strain evidence="3">DSM 22251</strain>
    </source>
</reference>
<name>A0A1I3NJ19_9FLAO</name>
<dbReference type="InterPro" id="IPR011330">
    <property type="entry name" value="Glyco_hydro/deAcase_b/a-brl"/>
</dbReference>
<dbReference type="Proteomes" id="UP000242560">
    <property type="component" value="Unassembled WGS sequence"/>
</dbReference>
<proteinExistence type="predicted"/>
<dbReference type="AlphaFoldDB" id="A0A1I3NJ19"/>
<dbReference type="GO" id="GO:0016810">
    <property type="term" value="F:hydrolase activity, acting on carbon-nitrogen (but not peptide) bonds"/>
    <property type="evidence" value="ECO:0007669"/>
    <property type="project" value="InterPro"/>
</dbReference>
<dbReference type="Gene3D" id="3.20.20.370">
    <property type="entry name" value="Glycoside hydrolase/deacetylase"/>
    <property type="match status" value="1"/>
</dbReference>
<feature type="domain" description="NodB homology" evidence="1">
    <location>
        <begin position="35"/>
        <end position="181"/>
    </location>
</feature>
<dbReference type="Pfam" id="PF01522">
    <property type="entry name" value="Polysacc_deac_1"/>
    <property type="match status" value="1"/>
</dbReference>
<dbReference type="SUPFAM" id="SSF88713">
    <property type="entry name" value="Glycoside hydrolase/deacetylase"/>
    <property type="match status" value="1"/>
</dbReference>
<dbReference type="CDD" id="cd10929">
    <property type="entry name" value="CE4_u5"/>
    <property type="match status" value="1"/>
</dbReference>
<evidence type="ECO:0000313" key="3">
    <source>
        <dbReference type="Proteomes" id="UP000242560"/>
    </source>
</evidence>
<sequence>MNNGVFIISLDFELMWGVRDKRTISDYGDAILGVRETFDRLLHLFSLYKVAVTFSTVGFLFNRDKQEFLDFPSELPQYRQSELNPYPVIETAVGTDEGHDPYHYAASLIQKIIKEGKHEIGTHTYSHFYCLEDGVTSAQFIADIKKAKAVASHYNVQLQSIIFPRNQYNTEILNACRKLGILVYRGNEESAAFASSKNKDQTWTMRLMRLMDSYFNVLGHHTYPLRSEGILINLPSSRFFRAYNPRLNFLESLKMKRIINSMTYAARNNQVFHLWWHPHNFGRNSKENFAQLETILKHYQFLKDKYGFESLTMLEAANRVQP</sequence>
<protein>
    <submittedName>
        <fullName evidence="2">Polysaccharide deacetylase</fullName>
    </submittedName>
</protein>
<dbReference type="GO" id="GO:0005975">
    <property type="term" value="P:carbohydrate metabolic process"/>
    <property type="evidence" value="ECO:0007669"/>
    <property type="project" value="InterPro"/>
</dbReference>